<proteinExistence type="predicted"/>
<dbReference type="AlphaFoldDB" id="A0AAV2KJQ8"/>
<dbReference type="InterPro" id="IPR035979">
    <property type="entry name" value="RBD_domain_sf"/>
</dbReference>
<sequence length="214" mass="23636">MHKLYIGNLGDTVTAEDLGKTFDDHKIAYSGQFLMKTGYAFVDCPDDQCAMKAIETISGKELHGKRIEVEHSVPKKQSLVVFLKESHVTEWCCGRAAAVHTFTRRHHEEAAEKAAGSYRLRLAPPPSFPLWAQMGVCSWGCAISQAPHASRGPHLPEPGHLRRKQKVRLLPGRAEPLPLCGRSDRDEFGPNRSIKVCEVCGGGIPYSSVFQSNT</sequence>
<dbReference type="Gene3D" id="3.30.70.330">
    <property type="match status" value="1"/>
</dbReference>
<feature type="domain" description="RRM" evidence="2">
    <location>
        <begin position="2"/>
        <end position="74"/>
    </location>
</feature>
<organism evidence="3 4">
    <name type="scientific">Knipowitschia caucasica</name>
    <name type="common">Caucasian dwarf goby</name>
    <name type="synonym">Pomatoschistus caucasicus</name>
    <dbReference type="NCBI Taxonomy" id="637954"/>
    <lineage>
        <taxon>Eukaryota</taxon>
        <taxon>Metazoa</taxon>
        <taxon>Chordata</taxon>
        <taxon>Craniata</taxon>
        <taxon>Vertebrata</taxon>
        <taxon>Euteleostomi</taxon>
        <taxon>Actinopterygii</taxon>
        <taxon>Neopterygii</taxon>
        <taxon>Teleostei</taxon>
        <taxon>Neoteleostei</taxon>
        <taxon>Acanthomorphata</taxon>
        <taxon>Gobiaria</taxon>
        <taxon>Gobiiformes</taxon>
        <taxon>Gobioidei</taxon>
        <taxon>Gobiidae</taxon>
        <taxon>Gobiinae</taxon>
        <taxon>Knipowitschia</taxon>
    </lineage>
</organism>
<gene>
    <name evidence="3" type="ORF">KC01_LOCUS18906</name>
</gene>
<name>A0AAV2KJQ8_KNICA</name>
<dbReference type="GO" id="GO:0003723">
    <property type="term" value="F:RNA binding"/>
    <property type="evidence" value="ECO:0007669"/>
    <property type="project" value="UniProtKB-UniRule"/>
</dbReference>
<keyword evidence="1" id="KW-0694">RNA-binding</keyword>
<dbReference type="PROSITE" id="PS50102">
    <property type="entry name" value="RRM"/>
    <property type="match status" value="1"/>
</dbReference>
<accession>A0AAV2KJQ8</accession>
<keyword evidence="4" id="KW-1185">Reference proteome</keyword>
<dbReference type="Pfam" id="PF00076">
    <property type="entry name" value="RRM_1"/>
    <property type="match status" value="1"/>
</dbReference>
<evidence type="ECO:0000313" key="3">
    <source>
        <dbReference type="EMBL" id="CAL1589266.1"/>
    </source>
</evidence>
<dbReference type="InterPro" id="IPR000504">
    <property type="entry name" value="RRM_dom"/>
</dbReference>
<dbReference type="InterPro" id="IPR012677">
    <property type="entry name" value="Nucleotide-bd_a/b_plait_sf"/>
</dbReference>
<reference evidence="3 4" key="1">
    <citation type="submission" date="2024-04" db="EMBL/GenBank/DDBJ databases">
        <authorList>
            <person name="Waldvogel A.-M."/>
            <person name="Schoenle A."/>
        </authorList>
    </citation>
    <scope>NUCLEOTIDE SEQUENCE [LARGE SCALE GENOMIC DNA]</scope>
</reference>
<evidence type="ECO:0000313" key="4">
    <source>
        <dbReference type="Proteomes" id="UP001497482"/>
    </source>
</evidence>
<evidence type="ECO:0000256" key="1">
    <source>
        <dbReference type="PROSITE-ProRule" id="PRU00176"/>
    </source>
</evidence>
<dbReference type="EMBL" id="OZ035840">
    <property type="protein sequence ID" value="CAL1589266.1"/>
    <property type="molecule type" value="Genomic_DNA"/>
</dbReference>
<evidence type="ECO:0000259" key="2">
    <source>
        <dbReference type="PROSITE" id="PS50102"/>
    </source>
</evidence>
<dbReference type="SMART" id="SM00360">
    <property type="entry name" value="RRM"/>
    <property type="match status" value="1"/>
</dbReference>
<protein>
    <recommendedName>
        <fullName evidence="2">RRM domain-containing protein</fullName>
    </recommendedName>
</protein>
<dbReference type="Proteomes" id="UP001497482">
    <property type="component" value="Chromosome 18"/>
</dbReference>
<dbReference type="FunFam" id="3.30.70.330:FF:000203">
    <property type="entry name" value="insulin-like growth factor 2 mRNA-binding protein 1"/>
    <property type="match status" value="1"/>
</dbReference>
<dbReference type="SUPFAM" id="SSF54928">
    <property type="entry name" value="RNA-binding domain, RBD"/>
    <property type="match status" value="1"/>
</dbReference>